<dbReference type="Pfam" id="PF07099">
    <property type="entry name" value="DUF1361"/>
    <property type="match status" value="1"/>
</dbReference>
<gene>
    <name evidence="2" type="ORF">VP395_02790</name>
</gene>
<feature type="transmembrane region" description="Helical" evidence="1">
    <location>
        <begin position="72"/>
        <end position="90"/>
    </location>
</feature>
<reference evidence="2 3" key="1">
    <citation type="submission" date="2024-01" db="EMBL/GenBank/DDBJ databases">
        <title>Mariniflexile litorale sp. nov., isolated from the shallow sediments of the Sea of Japan.</title>
        <authorList>
            <person name="Romanenko L."/>
            <person name="Bystritskaya E."/>
            <person name="Isaeva M."/>
        </authorList>
    </citation>
    <scope>NUCLEOTIDE SEQUENCE [LARGE SCALE GENOMIC DNA]</scope>
    <source>
        <strain evidence="2 3">KCTC 32427</strain>
    </source>
</reference>
<proteinExistence type="predicted"/>
<evidence type="ECO:0000256" key="1">
    <source>
        <dbReference type="SAM" id="Phobius"/>
    </source>
</evidence>
<accession>A0ABV0A6Q6</accession>
<feature type="transmembrane region" description="Helical" evidence="1">
    <location>
        <begin position="144"/>
        <end position="163"/>
    </location>
</feature>
<keyword evidence="3" id="KW-1185">Reference proteome</keyword>
<protein>
    <submittedName>
        <fullName evidence="2">DUF1361 domain-containing protein</fullName>
    </submittedName>
</protein>
<name>A0ABV0A6Q6_9FLAO</name>
<feature type="transmembrane region" description="Helical" evidence="1">
    <location>
        <begin position="39"/>
        <end position="60"/>
    </location>
</feature>
<dbReference type="InterPro" id="IPR009793">
    <property type="entry name" value="DUF1361"/>
</dbReference>
<dbReference type="Proteomes" id="UP001416393">
    <property type="component" value="Unassembled WGS sequence"/>
</dbReference>
<feature type="transmembrane region" description="Helical" evidence="1">
    <location>
        <begin position="102"/>
        <end position="124"/>
    </location>
</feature>
<keyword evidence="1" id="KW-0812">Transmembrane</keyword>
<evidence type="ECO:0000313" key="3">
    <source>
        <dbReference type="Proteomes" id="UP001416393"/>
    </source>
</evidence>
<keyword evidence="1" id="KW-0472">Membrane</keyword>
<feature type="transmembrane region" description="Helical" evidence="1">
    <location>
        <begin position="194"/>
        <end position="212"/>
    </location>
</feature>
<keyword evidence="1" id="KW-1133">Transmembrane helix</keyword>
<feature type="transmembrane region" description="Helical" evidence="1">
    <location>
        <begin position="12"/>
        <end position="33"/>
    </location>
</feature>
<evidence type="ECO:0000313" key="2">
    <source>
        <dbReference type="EMBL" id="MEN3322641.1"/>
    </source>
</evidence>
<organism evidence="2 3">
    <name type="scientific">Mariniflexile soesokkakense</name>
    <dbReference type="NCBI Taxonomy" id="1343160"/>
    <lineage>
        <taxon>Bacteria</taxon>
        <taxon>Pseudomonadati</taxon>
        <taxon>Bacteroidota</taxon>
        <taxon>Flavobacteriia</taxon>
        <taxon>Flavobacteriales</taxon>
        <taxon>Flavobacteriaceae</taxon>
        <taxon>Mariniflexile</taxon>
    </lineage>
</organism>
<comment type="caution">
    <text evidence="2">The sequence shown here is derived from an EMBL/GenBank/DDBJ whole genome shotgun (WGS) entry which is preliminary data.</text>
</comment>
<dbReference type="EMBL" id="JAZHYP010000001">
    <property type="protein sequence ID" value="MEN3322641.1"/>
    <property type="molecule type" value="Genomic_DNA"/>
</dbReference>
<dbReference type="RefSeq" id="WP_346240185.1">
    <property type="nucleotide sequence ID" value="NZ_JAZHYP010000001.1"/>
</dbReference>
<sequence length="223" mass="26210">MNSIKTLLINRYKTFALLSLSMAFSIVLLMIRIKLAHSFFFSFLVWNLFLALIPYVISTYLTGSTNLNKIEIVVWFLIWLLFLPNAPYIVTDLLHLKVSSHHRLWLDVLVVSAFALNGLLIFFISLTDMEDIINRYMNKKQTNYFIMCLLFLCSFGVYLGRFLRYNSWELIQNPTELLNDVFEITCNPNAHLEAWVFTLIFGVFLNLGYWVFKQLFEKPNSFV</sequence>